<feature type="region of interest" description="Disordered" evidence="1">
    <location>
        <begin position="19"/>
        <end position="58"/>
    </location>
</feature>
<dbReference type="AlphaFoldDB" id="A0A2M3ZLZ7"/>
<evidence type="ECO:0000313" key="2">
    <source>
        <dbReference type="EMBL" id="MBW29480.1"/>
    </source>
</evidence>
<name>A0A2M3ZLZ7_9DIPT</name>
<reference evidence="2" key="1">
    <citation type="submission" date="2018-01" db="EMBL/GenBank/DDBJ databases">
        <title>An insight into the sialome of Amazonian anophelines.</title>
        <authorList>
            <person name="Ribeiro J.M."/>
            <person name="Scarpassa V."/>
            <person name="Calvo E."/>
        </authorList>
    </citation>
    <scope>NUCLEOTIDE SEQUENCE</scope>
    <source>
        <tissue evidence="2">Salivary glands</tissue>
    </source>
</reference>
<proteinExistence type="predicted"/>
<feature type="compositionally biased region" description="Low complexity" evidence="1">
    <location>
        <begin position="19"/>
        <end position="31"/>
    </location>
</feature>
<evidence type="ECO:0000256" key="1">
    <source>
        <dbReference type="SAM" id="MobiDB-lite"/>
    </source>
</evidence>
<sequence length="130" mass="13899">MVAAAAVAVAAAAAVTVATHQSHLPPRLHQQYPPPRRHPHPQLDQNHPRVSLPSNNAFPCARAADPSARIGSGTVCICKPTKTRRASRLRQLLSATIPVPSPYRPQGTWGDADSPPLEPLPPSFSIQSFP</sequence>
<accession>A0A2M3ZLZ7</accession>
<feature type="region of interest" description="Disordered" evidence="1">
    <location>
        <begin position="98"/>
        <end position="130"/>
    </location>
</feature>
<organism evidence="2">
    <name type="scientific">Anopheles braziliensis</name>
    <dbReference type="NCBI Taxonomy" id="58242"/>
    <lineage>
        <taxon>Eukaryota</taxon>
        <taxon>Metazoa</taxon>
        <taxon>Ecdysozoa</taxon>
        <taxon>Arthropoda</taxon>
        <taxon>Hexapoda</taxon>
        <taxon>Insecta</taxon>
        <taxon>Pterygota</taxon>
        <taxon>Neoptera</taxon>
        <taxon>Endopterygota</taxon>
        <taxon>Diptera</taxon>
        <taxon>Nematocera</taxon>
        <taxon>Culicoidea</taxon>
        <taxon>Culicidae</taxon>
        <taxon>Anophelinae</taxon>
        <taxon>Anopheles</taxon>
    </lineage>
</organism>
<protein>
    <submittedName>
        <fullName evidence="2">Uncharacterized protein</fullName>
    </submittedName>
</protein>
<dbReference type="EMBL" id="GGFM01008729">
    <property type="protein sequence ID" value="MBW29480.1"/>
    <property type="molecule type" value="Transcribed_RNA"/>
</dbReference>